<dbReference type="GO" id="GO:0006310">
    <property type="term" value="P:DNA recombination"/>
    <property type="evidence" value="ECO:0007669"/>
    <property type="project" value="UniProtKB-KW"/>
</dbReference>
<dbReference type="GO" id="GO:0000723">
    <property type="term" value="P:telomere maintenance"/>
    <property type="evidence" value="ECO:0007669"/>
    <property type="project" value="InterPro"/>
</dbReference>
<accession>A0AAV6HNW0</accession>
<keyword evidence="1" id="KW-0347">Helicase</keyword>
<dbReference type="FunFam" id="3.40.50.300:FF:002884">
    <property type="entry name" value="ATP-dependent DNA helicase"/>
    <property type="match status" value="1"/>
</dbReference>
<feature type="domain" description="Helitron helicase-like" evidence="4">
    <location>
        <begin position="365"/>
        <end position="546"/>
    </location>
</feature>
<dbReference type="GO" id="GO:0016787">
    <property type="term" value="F:hydrolase activity"/>
    <property type="evidence" value="ECO:0007669"/>
    <property type="project" value="UniProtKB-KW"/>
</dbReference>
<dbReference type="Proteomes" id="UP000823749">
    <property type="component" value="Chromosome 13"/>
</dbReference>
<dbReference type="Gene3D" id="3.40.50.300">
    <property type="entry name" value="P-loop containing nucleotide triphosphate hydrolases"/>
    <property type="match status" value="1"/>
</dbReference>
<keyword evidence="1" id="KW-0067">ATP-binding</keyword>
<dbReference type="EMBL" id="JACTNZ010000013">
    <property type="protein sequence ID" value="KAG5515425.1"/>
    <property type="molecule type" value="Genomic_DNA"/>
</dbReference>
<dbReference type="InterPro" id="IPR010285">
    <property type="entry name" value="DNA_helicase_pif1-like_DEAD"/>
</dbReference>
<dbReference type="CDD" id="cd18809">
    <property type="entry name" value="SF1_C_RecD"/>
    <property type="match status" value="1"/>
</dbReference>
<dbReference type="InterPro" id="IPR049163">
    <property type="entry name" value="Pif1-like_2B_dom"/>
</dbReference>
<dbReference type="Pfam" id="PF14214">
    <property type="entry name" value="Helitron_like_N"/>
    <property type="match status" value="1"/>
</dbReference>
<organism evidence="6 7">
    <name type="scientific">Rhododendron griersonianum</name>
    <dbReference type="NCBI Taxonomy" id="479676"/>
    <lineage>
        <taxon>Eukaryota</taxon>
        <taxon>Viridiplantae</taxon>
        <taxon>Streptophyta</taxon>
        <taxon>Embryophyta</taxon>
        <taxon>Tracheophyta</taxon>
        <taxon>Spermatophyta</taxon>
        <taxon>Magnoliopsida</taxon>
        <taxon>eudicotyledons</taxon>
        <taxon>Gunneridae</taxon>
        <taxon>Pentapetalae</taxon>
        <taxon>asterids</taxon>
        <taxon>Ericales</taxon>
        <taxon>Ericaceae</taxon>
        <taxon>Ericoideae</taxon>
        <taxon>Rhodoreae</taxon>
        <taxon>Rhododendron</taxon>
    </lineage>
</organism>
<feature type="domain" description="DNA helicase Pif1-like DEAD-box helicase" evidence="3">
    <location>
        <begin position="989"/>
        <end position="1193"/>
    </location>
</feature>
<dbReference type="EC" id="5.6.2.3" evidence="1"/>
<dbReference type="SUPFAM" id="SSF52540">
    <property type="entry name" value="P-loop containing nucleoside triphosphate hydrolases"/>
    <property type="match status" value="2"/>
</dbReference>
<name>A0AAV6HNW0_9ERIC</name>
<protein>
    <recommendedName>
        <fullName evidence="1">ATP-dependent DNA helicase</fullName>
        <ecNumber evidence="1">5.6.2.3</ecNumber>
    </recommendedName>
</protein>
<proteinExistence type="inferred from homology"/>
<keyword evidence="1" id="KW-0547">Nucleotide-binding</keyword>
<keyword evidence="1" id="KW-0233">DNA recombination</keyword>
<dbReference type="GO" id="GO:0005524">
    <property type="term" value="F:ATP binding"/>
    <property type="evidence" value="ECO:0007669"/>
    <property type="project" value="UniProtKB-KW"/>
</dbReference>
<feature type="region of interest" description="Disordered" evidence="2">
    <location>
        <begin position="1"/>
        <end position="28"/>
    </location>
</feature>
<evidence type="ECO:0000259" key="3">
    <source>
        <dbReference type="Pfam" id="PF05970"/>
    </source>
</evidence>
<keyword evidence="7" id="KW-1185">Reference proteome</keyword>
<comment type="catalytic activity">
    <reaction evidence="1">
        <text>ATP + H2O = ADP + phosphate + H(+)</text>
        <dbReference type="Rhea" id="RHEA:13065"/>
        <dbReference type="ChEBI" id="CHEBI:15377"/>
        <dbReference type="ChEBI" id="CHEBI:15378"/>
        <dbReference type="ChEBI" id="CHEBI:30616"/>
        <dbReference type="ChEBI" id="CHEBI:43474"/>
        <dbReference type="ChEBI" id="CHEBI:456216"/>
        <dbReference type="EC" id="5.6.2.3"/>
    </reaction>
</comment>
<evidence type="ECO:0000313" key="7">
    <source>
        <dbReference type="Proteomes" id="UP000823749"/>
    </source>
</evidence>
<dbReference type="GO" id="GO:0006281">
    <property type="term" value="P:DNA repair"/>
    <property type="evidence" value="ECO:0007669"/>
    <property type="project" value="UniProtKB-KW"/>
</dbReference>
<dbReference type="Pfam" id="PF21530">
    <property type="entry name" value="Pif1_2B_dom"/>
    <property type="match status" value="1"/>
</dbReference>
<dbReference type="PANTHER" id="PTHR10492">
    <property type="match status" value="1"/>
</dbReference>
<gene>
    <name evidence="6" type="ORF">RHGRI_036468</name>
</gene>
<feature type="domain" description="DNA helicase Pif1-like 2B" evidence="5">
    <location>
        <begin position="1287"/>
        <end position="1330"/>
    </location>
</feature>
<comment type="similarity">
    <text evidence="1">Belongs to the helicase family.</text>
</comment>
<feature type="compositionally biased region" description="Polar residues" evidence="2">
    <location>
        <begin position="1"/>
        <end position="18"/>
    </location>
</feature>
<dbReference type="InterPro" id="IPR025476">
    <property type="entry name" value="Helitron_helicase-like"/>
</dbReference>
<dbReference type="InterPro" id="IPR027417">
    <property type="entry name" value="P-loop_NTPase"/>
</dbReference>
<comment type="caution">
    <text evidence="6">The sequence shown here is derived from an EMBL/GenBank/DDBJ whole genome shotgun (WGS) entry which is preliminary data.</text>
</comment>
<dbReference type="PANTHER" id="PTHR10492:SF100">
    <property type="entry name" value="ATP-DEPENDENT DNA HELICASE"/>
    <property type="match status" value="1"/>
</dbReference>
<evidence type="ECO:0000256" key="2">
    <source>
        <dbReference type="SAM" id="MobiDB-lite"/>
    </source>
</evidence>
<comment type="cofactor">
    <cofactor evidence="1">
        <name>Mg(2+)</name>
        <dbReference type="ChEBI" id="CHEBI:18420"/>
    </cofactor>
</comment>
<sequence length="1467" mass="167472">MIMSTSKKPRISYSQLSQETKDNRNKRRRELRLQKKLEKLETLPWKQTREIPTQAFVLRDVKSCDYCQAKRFPSEPDGFCCSKGQVRLYSVNVPDDLLELYCGQSGHSQHFRQYIRPFNNCFAFTSFGVTLDPRFAKSNNGIYTFRAQGQAYHAIRSLYPPPDKNDKNKYATPSFLQLYFFDTDNEVSNRNKGASELDPNVISRVIDILAPNPYSIFFRSLRQIPETELATHQIKIRADPKLDTGTLGGPTASQVAAIWAGETEGNSDLRERDILVYQHNGISQRIRYYFGCYDPLQYPLLFPFGEPGWHQGIKRILPANSDKSYTGQRAVLPQYSVTGDELLAAESLVYEENCSKGGMVSAREFYAYRFQIRPTTNSIILESGRLLQQFCVDMYIKIETSRLDYFRTHQNEIRADLYQGIVDSIARGESRGSKVGKHIVLPGSFIGGPRDMRKRYLDAMNLVERYGKPDIFLTMTCNPKWCEILSELKPHEDAQNRPDLVTRVFKSKLEELKKEVIKKQLFGPVAAYTYVIEFQKRGLPHVHLLLVLKKGFKLNSAAKFDEFISAEIPDKDKYPHLYAMVIRHMMHGPCGELNGANVCMKKGKCKNHYPRQFAEETLLATDGYPIYRRRADNKQVKVRGHMLDNKWVVPYNPYLLAKFDCHINVEICSTIKAVKYLYKYMYKGHDKVVFRILAQKNNEDHDEISEFQSARWVSPPEAMWRIFRFGLHEMHPAVISLHLHLENRQPVSFKKTTKLDNITDSDFYSRTMLTEFFYMNTHDKYAKSKKLLYKDFPSEFVWVTRSKTWEKRKQGNVVGRIITANPTEGERYYLRLLLNHVRGPTSFLHLRTVDGHIYDTYEEAGLAFGLLKDDKGNEKCLEEACMYQMPKSLRQLYCTLLVHCACLNPKELFCKFEDQLTEDFRRQNMSKDEARQCLLGALNSMLESMGKKLEHYGLHDFMTDRMEAYRVCKEIEDEKNLDISEKDLLGVSKLNIEQLAAFNEILQAVREKKAVSFFLDGPGGTGKTFLYRTILATVRSTNKIALATATSGVAASILPNGRTAHSRFKIPLDGDGNLCCNVGKQTGLASLLNAAVLIIWDEASMAKRESIEAVDRMLRDITEVDLLFGGKVVVLGGDFRQVLPVIPKGTRQDCIDASLVRSTIWPCLKKFKLTQNMRAKTDPSFSDFLLRVGNGLEPENLKGQIAIPASMTLSPNAIQTPVQQLIDFVFPDLHNYLRQPLSMTDCAILTPKNDSVDIINEQLINNFPGKEYSYVSVDDTVNKADQALYVDFLHSVNPPGLPSHILSLKENCPVMLLRNLNASKGMCNGTRLICRKFEKHVIIAQIAVGEHKGDFVFIPRIPLRPSDPKLYPVEFTRKQFPIRLCFAMTINKAQGQTLDIVGIDLHEPVFSHGQLYVALSRATASEKIKILIGPSDYEKNTLPCTKNIVFPEILAEAQSNEAAIIEDICDL</sequence>
<dbReference type="GO" id="GO:0043139">
    <property type="term" value="F:5'-3' DNA helicase activity"/>
    <property type="evidence" value="ECO:0007669"/>
    <property type="project" value="UniProtKB-EC"/>
</dbReference>
<keyword evidence="1" id="KW-0378">Hydrolase</keyword>
<keyword evidence="1" id="KW-0234">DNA repair</keyword>
<keyword evidence="1" id="KW-0227">DNA damage</keyword>
<reference evidence="6 7" key="1">
    <citation type="submission" date="2020-08" db="EMBL/GenBank/DDBJ databases">
        <title>Plant Genome Project.</title>
        <authorList>
            <person name="Zhang R.-G."/>
        </authorList>
    </citation>
    <scope>NUCLEOTIDE SEQUENCE [LARGE SCALE GENOMIC DNA]</scope>
    <source>
        <strain evidence="6">WSP0</strain>
        <tissue evidence="6">Leaf</tissue>
    </source>
</reference>
<evidence type="ECO:0000313" key="6">
    <source>
        <dbReference type="EMBL" id="KAG5515425.1"/>
    </source>
</evidence>
<evidence type="ECO:0000259" key="4">
    <source>
        <dbReference type="Pfam" id="PF14214"/>
    </source>
</evidence>
<evidence type="ECO:0000259" key="5">
    <source>
        <dbReference type="Pfam" id="PF21530"/>
    </source>
</evidence>
<dbReference type="Pfam" id="PF05970">
    <property type="entry name" value="PIF1"/>
    <property type="match status" value="1"/>
</dbReference>
<evidence type="ECO:0000256" key="1">
    <source>
        <dbReference type="RuleBase" id="RU363044"/>
    </source>
</evidence>